<dbReference type="PROSITE" id="PS51375">
    <property type="entry name" value="PPR"/>
    <property type="match status" value="4"/>
</dbReference>
<accession>U5D3G4</accession>
<evidence type="ECO:0000313" key="5">
    <source>
        <dbReference type="Proteomes" id="UP000017836"/>
    </source>
</evidence>
<keyword evidence="1" id="KW-0677">Repeat</keyword>
<dbReference type="InterPro" id="IPR011990">
    <property type="entry name" value="TPR-like_helical_dom_sf"/>
</dbReference>
<dbReference type="Gene3D" id="1.25.40.10">
    <property type="entry name" value="Tetratricopeptide repeat domain"/>
    <property type="match status" value="4"/>
</dbReference>
<dbReference type="FunFam" id="1.25.40.10:FF:000031">
    <property type="entry name" value="Pentatricopeptide repeat-containing protein mitochondrial"/>
    <property type="match status" value="1"/>
</dbReference>
<dbReference type="GO" id="GO:0008270">
    <property type="term" value="F:zinc ion binding"/>
    <property type="evidence" value="ECO:0007669"/>
    <property type="project" value="InterPro"/>
</dbReference>
<dbReference type="OMA" id="SCICRDF"/>
<dbReference type="Pfam" id="PF14432">
    <property type="entry name" value="DYW_deaminase"/>
    <property type="match status" value="1"/>
</dbReference>
<dbReference type="InterPro" id="IPR046848">
    <property type="entry name" value="E_motif"/>
</dbReference>
<dbReference type="FunFam" id="1.25.40.10:FF:000366">
    <property type="entry name" value="Pentatricopeptide (PPR) repeat-containing protein"/>
    <property type="match status" value="1"/>
</dbReference>
<feature type="repeat" description="PPR" evidence="2">
    <location>
        <begin position="96"/>
        <end position="130"/>
    </location>
</feature>
<feature type="repeat" description="PPR" evidence="2">
    <location>
        <begin position="300"/>
        <end position="334"/>
    </location>
</feature>
<dbReference type="NCBIfam" id="TIGR00756">
    <property type="entry name" value="PPR"/>
    <property type="match status" value="2"/>
</dbReference>
<dbReference type="Pfam" id="PF13041">
    <property type="entry name" value="PPR_2"/>
    <property type="match status" value="3"/>
</dbReference>
<dbReference type="PANTHER" id="PTHR47926:SF368">
    <property type="entry name" value="TETRATRICOPEPTIDE REPEAT-LIKE SUPERFAMILY PROTEIN"/>
    <property type="match status" value="1"/>
</dbReference>
<gene>
    <name evidence="4" type="ORF">AMTR_s00057p00199190</name>
</gene>
<feature type="repeat" description="PPR" evidence="2">
    <location>
        <begin position="197"/>
        <end position="231"/>
    </location>
</feature>
<dbReference type="AlphaFoldDB" id="U5D3G4"/>
<evidence type="ECO:0000313" key="4">
    <source>
        <dbReference type="EMBL" id="ERN16964.1"/>
    </source>
</evidence>
<evidence type="ECO:0000259" key="3">
    <source>
        <dbReference type="Pfam" id="PF14432"/>
    </source>
</evidence>
<feature type="domain" description="DYW" evidence="3">
    <location>
        <begin position="515"/>
        <end position="607"/>
    </location>
</feature>
<proteinExistence type="predicted"/>
<dbReference type="PANTHER" id="PTHR47926">
    <property type="entry name" value="PENTATRICOPEPTIDE REPEAT-CONTAINING PROTEIN"/>
    <property type="match status" value="1"/>
</dbReference>
<dbReference type="EMBL" id="KI392405">
    <property type="protein sequence ID" value="ERN16964.1"/>
    <property type="molecule type" value="Genomic_DNA"/>
</dbReference>
<keyword evidence="5" id="KW-1185">Reference proteome</keyword>
<dbReference type="HOGENOM" id="CLU_002706_37_6_1"/>
<dbReference type="GO" id="GO:0003723">
    <property type="term" value="F:RNA binding"/>
    <property type="evidence" value="ECO:0007669"/>
    <property type="project" value="InterPro"/>
</dbReference>
<dbReference type="SUPFAM" id="SSF48452">
    <property type="entry name" value="TPR-like"/>
    <property type="match status" value="1"/>
</dbReference>
<dbReference type="Pfam" id="PF12854">
    <property type="entry name" value="PPR_1"/>
    <property type="match status" value="1"/>
</dbReference>
<dbReference type="FunFam" id="1.25.40.10:FF:000285">
    <property type="entry name" value="Pentatricopeptide repeat-containing protein, chloroplastic"/>
    <property type="match status" value="1"/>
</dbReference>
<dbReference type="Proteomes" id="UP000017836">
    <property type="component" value="Unassembled WGS sequence"/>
</dbReference>
<dbReference type="eggNOG" id="KOG4197">
    <property type="taxonomic scope" value="Eukaryota"/>
</dbReference>
<evidence type="ECO:0000256" key="1">
    <source>
        <dbReference type="ARBA" id="ARBA00022737"/>
    </source>
</evidence>
<reference evidence="5" key="1">
    <citation type="journal article" date="2013" name="Science">
        <title>The Amborella genome and the evolution of flowering plants.</title>
        <authorList>
            <consortium name="Amborella Genome Project"/>
        </authorList>
    </citation>
    <scope>NUCLEOTIDE SEQUENCE [LARGE SCALE GENOMIC DNA]</scope>
</reference>
<dbReference type="InterPro" id="IPR046960">
    <property type="entry name" value="PPR_At4g14850-like_plant"/>
</dbReference>
<name>U5D3G4_AMBTC</name>
<dbReference type="GO" id="GO:0009451">
    <property type="term" value="P:RNA modification"/>
    <property type="evidence" value="ECO:0000318"/>
    <property type="project" value="GO_Central"/>
</dbReference>
<evidence type="ECO:0000256" key="2">
    <source>
        <dbReference type="PROSITE-ProRule" id="PRU00708"/>
    </source>
</evidence>
<dbReference type="InterPro" id="IPR002885">
    <property type="entry name" value="PPR_rpt"/>
</dbReference>
<dbReference type="Pfam" id="PF20431">
    <property type="entry name" value="E_motif"/>
    <property type="match status" value="1"/>
</dbReference>
<dbReference type="InterPro" id="IPR032867">
    <property type="entry name" value="DYW_dom"/>
</dbReference>
<dbReference type="Gramene" id="ERN16964">
    <property type="protein sequence ID" value="ERN16964"/>
    <property type="gene ID" value="AMTR_s00057p00199190"/>
</dbReference>
<feature type="repeat" description="PPR" evidence="2">
    <location>
        <begin position="437"/>
        <end position="471"/>
    </location>
</feature>
<organism evidence="4 5">
    <name type="scientific">Amborella trichopoda</name>
    <dbReference type="NCBI Taxonomy" id="13333"/>
    <lineage>
        <taxon>Eukaryota</taxon>
        <taxon>Viridiplantae</taxon>
        <taxon>Streptophyta</taxon>
        <taxon>Embryophyta</taxon>
        <taxon>Tracheophyta</taxon>
        <taxon>Spermatophyta</taxon>
        <taxon>Magnoliopsida</taxon>
        <taxon>Amborellales</taxon>
        <taxon>Amborellaceae</taxon>
        <taxon>Amborella</taxon>
    </lineage>
</organism>
<protein>
    <recommendedName>
        <fullName evidence="3">DYW domain-containing protein</fullName>
    </recommendedName>
</protein>
<sequence>MKIQTPIPTFLIPFSTSNSFSSQLIAPSTALQQIAFELKVCSSNNDLQKGLYLHTKIFKTGLLSDIFTNNFLLNMYSKCATILNAQQVFDEMPQRNVVSYTSLMDSYIKHNQPKSAVQLLGPMGLEGVGPNDFTLATCISACARLVDPTLGSGLHAKAHLLGHVANSTVATCLIDMYGKCGQAHEAQQAFGEAQARNVVTWTAMIAAYVHAGHWMDAMCLFSNMPYEGPMAPNQFTFATIVGACASGARLAAGKMTHAALLRRSFHRNEVVSSSLIDMYAKCGCIASSIRVFRAINGDPSVISWTSIIVGLAQHGCGLVSLKLFDEMLEREAKPNDVTFLGVLYACSHSGLVDEGLKHFESMEALHGVVPDAKHYTCMVDLLGRAGRLDQAYELIKNMTIEPDYLSWSSLLSHSRIHGRFDLAIMAGEKLIELNEQVASTYVMLSNMYGKIGRWDDVSRIRREMKRLGIKKEPGCSWVEIKDKVYMFFAGDEMFEQREEIERVLRELEKKMRDRGYVTDQSLVYYDIEDEAKEMVLGSHSERLALGFALVSSTAGSTIRIMKNLRMCGDCHEAFKIMGNIVRREIIVRDVNRFHHFRAGVCSCGDYW</sequence>